<feature type="compositionally biased region" description="Basic residues" evidence="1">
    <location>
        <begin position="434"/>
        <end position="448"/>
    </location>
</feature>
<dbReference type="InterPro" id="IPR036647">
    <property type="entry name" value="GTF2I-like_rpt_sf"/>
</dbReference>
<dbReference type="Gene3D" id="3.90.1460.10">
    <property type="entry name" value="GTF2I-like"/>
    <property type="match status" value="1"/>
</dbReference>
<dbReference type="SUPFAM" id="SSF46689">
    <property type="entry name" value="Homeodomain-like"/>
    <property type="match status" value="1"/>
</dbReference>
<accession>A0A8J9W4M9</accession>
<feature type="compositionally biased region" description="Low complexity" evidence="1">
    <location>
        <begin position="347"/>
        <end position="363"/>
    </location>
</feature>
<evidence type="ECO:0000256" key="1">
    <source>
        <dbReference type="SAM" id="MobiDB-lite"/>
    </source>
</evidence>
<dbReference type="AlphaFoldDB" id="A0A8J9W4M9"/>
<feature type="region of interest" description="Disordered" evidence="1">
    <location>
        <begin position="1"/>
        <end position="52"/>
    </location>
</feature>
<evidence type="ECO:0000313" key="4">
    <source>
        <dbReference type="Proteomes" id="UP000838412"/>
    </source>
</evidence>
<name>A0A8J9W4M9_BRALA</name>
<dbReference type="InterPro" id="IPR001356">
    <property type="entry name" value="HD"/>
</dbReference>
<gene>
    <name evidence="3" type="primary">Hypp5886</name>
    <name evidence="3" type="ORF">BLAG_LOCUS4004</name>
</gene>
<feature type="compositionally biased region" description="Basic and acidic residues" evidence="1">
    <location>
        <begin position="399"/>
        <end position="420"/>
    </location>
</feature>
<feature type="region of interest" description="Disordered" evidence="1">
    <location>
        <begin position="344"/>
        <end position="363"/>
    </location>
</feature>
<dbReference type="Gene3D" id="1.10.10.60">
    <property type="entry name" value="Homeodomain-like"/>
    <property type="match status" value="1"/>
</dbReference>
<dbReference type="InterPro" id="IPR009057">
    <property type="entry name" value="Homeodomain-like_sf"/>
</dbReference>
<evidence type="ECO:0000259" key="2">
    <source>
        <dbReference type="SMART" id="SM00389"/>
    </source>
</evidence>
<organism evidence="3 4">
    <name type="scientific">Branchiostoma lanceolatum</name>
    <name type="common">Common lancelet</name>
    <name type="synonym">Amphioxus lanceolatum</name>
    <dbReference type="NCBI Taxonomy" id="7740"/>
    <lineage>
        <taxon>Eukaryota</taxon>
        <taxon>Metazoa</taxon>
        <taxon>Chordata</taxon>
        <taxon>Cephalochordata</taxon>
        <taxon>Leptocardii</taxon>
        <taxon>Amphioxiformes</taxon>
        <taxon>Branchiostomatidae</taxon>
        <taxon>Branchiostoma</taxon>
    </lineage>
</organism>
<reference evidence="3" key="1">
    <citation type="submission" date="2022-01" db="EMBL/GenBank/DDBJ databases">
        <authorList>
            <person name="Braso-Vives M."/>
        </authorList>
    </citation>
    <scope>NUCLEOTIDE SEQUENCE</scope>
</reference>
<feature type="region of interest" description="Disordered" evidence="1">
    <location>
        <begin position="395"/>
        <end position="463"/>
    </location>
</feature>
<dbReference type="SMART" id="SM00389">
    <property type="entry name" value="HOX"/>
    <property type="match status" value="1"/>
</dbReference>
<feature type="domain" description="Homeobox" evidence="2">
    <location>
        <begin position="41"/>
        <end position="108"/>
    </location>
</feature>
<feature type="region of interest" description="Disordered" evidence="1">
    <location>
        <begin position="101"/>
        <end position="124"/>
    </location>
</feature>
<dbReference type="EMBL" id="OV696696">
    <property type="protein sequence ID" value="CAH1239828.1"/>
    <property type="molecule type" value="Genomic_DNA"/>
</dbReference>
<feature type="compositionally biased region" description="Acidic residues" evidence="1">
    <location>
        <begin position="454"/>
        <end position="463"/>
    </location>
</feature>
<dbReference type="OrthoDB" id="10072451at2759"/>
<keyword evidence="4" id="KW-1185">Reference proteome</keyword>
<evidence type="ECO:0000313" key="3">
    <source>
        <dbReference type="EMBL" id="CAH1239828.1"/>
    </source>
</evidence>
<protein>
    <submittedName>
        <fullName evidence="3">Hypp5886 protein</fullName>
    </submittedName>
</protein>
<sequence>MSGGDHMSTEHPVMAGVSSEPQGSDDPPRPTMASSGALAGGRKPRQMTDLTPHMPTLLQFWDRGMKNSRQECKSMIKEVSQITKLPEETVKNWIKNYRANKRKKQMEASGEGGEPEKKQKVTKKKTTPYLRFLSHHLKGKSGKPDFKAAGVEYRRTQTANPDLFTQFVKEAEETPTVSLQDLGTTDKQREAKRMFRTVSDTMTDIQTCGWEGFAVVYDPNTSSFRACGTAKGVDYLNNNRAIPVKFASAIAGHTCVERKVDPETLRKKVREMMNKKWNAAGGKRAFSYAALTNRKVTVEGIPVGVTLKNPCGLGPGHLKIILEHRDDIVVKFPEGTSAEVLEGEGGASAEAEGGAPAEVEGGAPAEVEGGASVAQMLSGVVQGLQQAAMENTGEVSLQLDKRGGDVETSRKGIRGRADKGNRKKKGNKNLPSKVNKKKPKGKKKHKLPSNHFDAEDDLPLNSL</sequence>
<dbReference type="Proteomes" id="UP000838412">
    <property type="component" value="Chromosome 11"/>
</dbReference>
<dbReference type="SUPFAM" id="SSF117773">
    <property type="entry name" value="GTF2I-like repeat"/>
    <property type="match status" value="1"/>
</dbReference>
<dbReference type="GO" id="GO:0003677">
    <property type="term" value="F:DNA binding"/>
    <property type="evidence" value="ECO:0007669"/>
    <property type="project" value="InterPro"/>
</dbReference>
<proteinExistence type="predicted"/>